<dbReference type="AlphaFoldDB" id="A0A1E3P838"/>
<accession>A0A1E3P838</accession>
<dbReference type="EMBL" id="KV454208">
    <property type="protein sequence ID" value="ODQ61569.1"/>
    <property type="molecule type" value="Genomic_DNA"/>
</dbReference>
<evidence type="ECO:0000256" key="1">
    <source>
        <dbReference type="ARBA" id="ARBA00004141"/>
    </source>
</evidence>
<evidence type="ECO:0000313" key="10">
    <source>
        <dbReference type="EMBL" id="ODQ61569.1"/>
    </source>
</evidence>
<dbReference type="STRING" id="683960.A0A1E3P838"/>
<feature type="transmembrane region" description="Helical" evidence="8">
    <location>
        <begin position="303"/>
        <end position="321"/>
    </location>
</feature>
<feature type="transmembrane region" description="Helical" evidence="8">
    <location>
        <begin position="431"/>
        <end position="450"/>
    </location>
</feature>
<keyword evidence="4 8" id="KW-1133">Transmembrane helix</keyword>
<comment type="subcellular location">
    <subcellularLocation>
        <location evidence="1">Membrane</location>
        <topology evidence="1">Multi-pass membrane protein</topology>
    </subcellularLocation>
</comment>
<organism evidence="10 11">
    <name type="scientific">Wickerhamomyces anomalus (strain ATCC 58044 / CBS 1984 / NCYC 433 / NRRL Y-366-8)</name>
    <name type="common">Yeast</name>
    <name type="synonym">Hansenula anomala</name>
    <dbReference type="NCBI Taxonomy" id="683960"/>
    <lineage>
        <taxon>Eukaryota</taxon>
        <taxon>Fungi</taxon>
        <taxon>Dikarya</taxon>
        <taxon>Ascomycota</taxon>
        <taxon>Saccharomycotina</taxon>
        <taxon>Saccharomycetes</taxon>
        <taxon>Phaffomycetales</taxon>
        <taxon>Wickerhamomycetaceae</taxon>
        <taxon>Wickerhamomyces</taxon>
    </lineage>
</organism>
<dbReference type="PROSITE" id="PS50850">
    <property type="entry name" value="MFS"/>
    <property type="match status" value="1"/>
</dbReference>
<keyword evidence="2" id="KW-0813">Transport</keyword>
<evidence type="ECO:0000256" key="5">
    <source>
        <dbReference type="ARBA" id="ARBA00023136"/>
    </source>
</evidence>
<evidence type="ECO:0000256" key="6">
    <source>
        <dbReference type="ARBA" id="ARBA00037968"/>
    </source>
</evidence>
<protein>
    <recommendedName>
        <fullName evidence="9">Major facilitator superfamily (MFS) profile domain-containing protein</fullName>
    </recommendedName>
</protein>
<feature type="compositionally biased region" description="Polar residues" evidence="7">
    <location>
        <begin position="8"/>
        <end position="20"/>
    </location>
</feature>
<dbReference type="InterPro" id="IPR020846">
    <property type="entry name" value="MFS_dom"/>
</dbReference>
<evidence type="ECO:0000256" key="3">
    <source>
        <dbReference type="ARBA" id="ARBA00022692"/>
    </source>
</evidence>
<dbReference type="InterPro" id="IPR011701">
    <property type="entry name" value="MFS"/>
</dbReference>
<dbReference type="PANTHER" id="PTHR43791">
    <property type="entry name" value="PERMEASE-RELATED"/>
    <property type="match status" value="1"/>
</dbReference>
<feature type="transmembrane region" description="Helical" evidence="8">
    <location>
        <begin position="136"/>
        <end position="156"/>
    </location>
</feature>
<dbReference type="SUPFAM" id="SSF103473">
    <property type="entry name" value="MFS general substrate transporter"/>
    <property type="match status" value="1"/>
</dbReference>
<feature type="region of interest" description="Disordered" evidence="7">
    <location>
        <begin position="1"/>
        <end position="20"/>
    </location>
</feature>
<feature type="domain" description="Major facilitator superfamily (MFS) profile" evidence="9">
    <location>
        <begin position="73"/>
        <end position="490"/>
    </location>
</feature>
<dbReference type="Gene3D" id="1.20.1250.20">
    <property type="entry name" value="MFS general substrate transporter like domains"/>
    <property type="match status" value="2"/>
</dbReference>
<dbReference type="PANTHER" id="PTHR43791:SF1">
    <property type="entry name" value="ALLANTOATE PERMEASE"/>
    <property type="match status" value="1"/>
</dbReference>
<evidence type="ECO:0000259" key="9">
    <source>
        <dbReference type="PROSITE" id="PS50850"/>
    </source>
</evidence>
<gene>
    <name evidence="10" type="ORF">WICANDRAFT_102473</name>
</gene>
<feature type="transmembrane region" description="Helical" evidence="8">
    <location>
        <begin position="106"/>
        <end position="124"/>
    </location>
</feature>
<dbReference type="OrthoDB" id="6730379at2759"/>
<dbReference type="GO" id="GO:0016020">
    <property type="term" value="C:membrane"/>
    <property type="evidence" value="ECO:0007669"/>
    <property type="project" value="UniProtKB-SubCell"/>
</dbReference>
<feature type="transmembrane region" description="Helical" evidence="8">
    <location>
        <begin position="196"/>
        <end position="216"/>
    </location>
</feature>
<keyword evidence="5 8" id="KW-0472">Membrane</keyword>
<dbReference type="CDD" id="cd17327">
    <property type="entry name" value="MFS_FEN2_like"/>
    <property type="match status" value="1"/>
</dbReference>
<feature type="transmembrane region" description="Helical" evidence="8">
    <location>
        <begin position="402"/>
        <end position="424"/>
    </location>
</feature>
<name>A0A1E3P838_WICAA</name>
<comment type="similarity">
    <text evidence="6">Belongs to the major facilitator superfamily. Allantoate permease family.</text>
</comment>
<evidence type="ECO:0000256" key="7">
    <source>
        <dbReference type="SAM" id="MobiDB-lite"/>
    </source>
</evidence>
<feature type="transmembrane region" description="Helical" evidence="8">
    <location>
        <begin position="462"/>
        <end position="483"/>
    </location>
</feature>
<feature type="transmembrane region" description="Helical" evidence="8">
    <location>
        <begin position="371"/>
        <end position="390"/>
    </location>
</feature>
<feature type="transmembrane region" description="Helical" evidence="8">
    <location>
        <begin position="341"/>
        <end position="359"/>
    </location>
</feature>
<dbReference type="FunFam" id="1.20.1250.20:FF:000064">
    <property type="entry name" value="MFS allantoate transporter"/>
    <property type="match status" value="1"/>
</dbReference>
<dbReference type="InterPro" id="IPR036259">
    <property type="entry name" value="MFS_trans_sf"/>
</dbReference>
<dbReference type="GO" id="GO:0022857">
    <property type="term" value="F:transmembrane transporter activity"/>
    <property type="evidence" value="ECO:0007669"/>
    <property type="project" value="InterPro"/>
</dbReference>
<dbReference type="Proteomes" id="UP000094112">
    <property type="component" value="Unassembled WGS sequence"/>
</dbReference>
<evidence type="ECO:0000256" key="4">
    <source>
        <dbReference type="ARBA" id="ARBA00022989"/>
    </source>
</evidence>
<reference evidence="10 11" key="1">
    <citation type="journal article" date="2016" name="Proc. Natl. Acad. Sci. U.S.A.">
        <title>Comparative genomics of biotechnologically important yeasts.</title>
        <authorList>
            <person name="Riley R."/>
            <person name="Haridas S."/>
            <person name="Wolfe K.H."/>
            <person name="Lopes M.R."/>
            <person name="Hittinger C.T."/>
            <person name="Goeker M."/>
            <person name="Salamov A.A."/>
            <person name="Wisecaver J.H."/>
            <person name="Long T.M."/>
            <person name="Calvey C.H."/>
            <person name="Aerts A.L."/>
            <person name="Barry K.W."/>
            <person name="Choi C."/>
            <person name="Clum A."/>
            <person name="Coughlan A.Y."/>
            <person name="Deshpande S."/>
            <person name="Douglass A.P."/>
            <person name="Hanson S.J."/>
            <person name="Klenk H.-P."/>
            <person name="LaButti K.M."/>
            <person name="Lapidus A."/>
            <person name="Lindquist E.A."/>
            <person name="Lipzen A.M."/>
            <person name="Meier-Kolthoff J.P."/>
            <person name="Ohm R.A."/>
            <person name="Otillar R.P."/>
            <person name="Pangilinan J.L."/>
            <person name="Peng Y."/>
            <person name="Rokas A."/>
            <person name="Rosa C.A."/>
            <person name="Scheuner C."/>
            <person name="Sibirny A.A."/>
            <person name="Slot J.C."/>
            <person name="Stielow J.B."/>
            <person name="Sun H."/>
            <person name="Kurtzman C.P."/>
            <person name="Blackwell M."/>
            <person name="Grigoriev I.V."/>
            <person name="Jeffries T.W."/>
        </authorList>
    </citation>
    <scope>NUCLEOTIDE SEQUENCE [LARGE SCALE GENOMIC DNA]</scope>
    <source>
        <strain evidence="11">ATCC 58044 / CBS 1984 / NCYC 433 / NRRL Y-366-8</strain>
    </source>
</reference>
<evidence type="ECO:0000313" key="11">
    <source>
        <dbReference type="Proteomes" id="UP000094112"/>
    </source>
</evidence>
<evidence type="ECO:0000256" key="8">
    <source>
        <dbReference type="SAM" id="Phobius"/>
    </source>
</evidence>
<dbReference type="GeneID" id="30197600"/>
<keyword evidence="11" id="KW-1185">Reference proteome</keyword>
<feature type="transmembrane region" description="Helical" evidence="8">
    <location>
        <begin position="236"/>
        <end position="256"/>
    </location>
</feature>
<proteinExistence type="inferred from homology"/>
<keyword evidence="3 8" id="KW-0812">Transmembrane</keyword>
<dbReference type="Pfam" id="PF07690">
    <property type="entry name" value="MFS_1"/>
    <property type="match status" value="1"/>
</dbReference>
<sequence length="524" mass="59422">MSEKKTDQNNINQVNSNSATGDYEDYELGINGPKIQKDNNADIALQYAQENDLDFVMDPAYEKKVLRKIDWMLIPLLGLLQSVQLLDKTTNSYSSIMGLREDLNMTSYQYSWVGSIFYFGYLFFEYPANILLQKFPLAKTVSTAVIIWGIILMCHAACQNAASFLVCRFLLGVFESFMNPAFMMLTSQWWKQKEHFMRSCLWFGFQGFGNWMGAGISHGLATYRGVDGHSFESWRLLHIITGVMTIFLGIVSILHIPDIPTKAWFLNEKDKKYVVERIRENQQGFGNKKYKKYQVLEAFRDPATYLAFIYAFTYATANGSFTNFGTILLNQDFGFSTTTSLLMGMPGGALDIIYSPFLAYVNYKFMNNRRLISCAITNCITIIGMSLLNFTDHRGSRLAGYYTFYITTAVMSGMLSIVSSNVAGHTKKSTVTTLFFVGYCVGNISGPQTFKGSEAPNYHSAKATLLACYIIGTICILGLFALYQHRNKIRDQKKAELGDKYIVPENVEFSDLTDKENLEFRYSL</sequence>
<evidence type="ECO:0000256" key="2">
    <source>
        <dbReference type="ARBA" id="ARBA00022448"/>
    </source>
</evidence>
<dbReference type="RefSeq" id="XP_019040776.1">
    <property type="nucleotide sequence ID" value="XM_019180354.1"/>
</dbReference>